<dbReference type="AlphaFoldDB" id="A0A1H7ZIC4"/>
<accession>A0A1H7ZIC4</accession>
<name>A0A1H7ZIC4_9BACT</name>
<sequence>HVHILAVPAGDLSLSRCIGRTNLLYTQHVNRKYKRSGRLWQNRFFSTIVDTESYLWAVARYIEQNPVKSALVTRPEDYLWSSCLANIRGQKDGLVTGKGWLDEKDREAYRTFLMQTDTLMDQKIRVNTSTGRPLGSGDFLSELENKLCRKILPGKAGRPKKQKEI</sequence>
<feature type="domain" description="Transposase IS200-like" evidence="1">
    <location>
        <begin position="1"/>
        <end position="65"/>
    </location>
</feature>
<dbReference type="GO" id="GO:0006313">
    <property type="term" value="P:DNA transposition"/>
    <property type="evidence" value="ECO:0007669"/>
    <property type="project" value="InterPro"/>
</dbReference>
<feature type="non-terminal residue" evidence="2">
    <location>
        <position position="1"/>
    </location>
</feature>
<dbReference type="SMART" id="SM01321">
    <property type="entry name" value="Y1_Tnp"/>
    <property type="match status" value="1"/>
</dbReference>
<dbReference type="GO" id="GO:0003677">
    <property type="term" value="F:DNA binding"/>
    <property type="evidence" value="ECO:0007669"/>
    <property type="project" value="InterPro"/>
</dbReference>
<dbReference type="STRING" id="43775.SAMN04489760_1241"/>
<dbReference type="PANTHER" id="PTHR34322">
    <property type="entry name" value="TRANSPOSASE, Y1_TNP DOMAIN-CONTAINING"/>
    <property type="match status" value="1"/>
</dbReference>
<dbReference type="InterPro" id="IPR002686">
    <property type="entry name" value="Transposase_17"/>
</dbReference>
<dbReference type="GO" id="GO:0004803">
    <property type="term" value="F:transposase activity"/>
    <property type="evidence" value="ECO:0007669"/>
    <property type="project" value="InterPro"/>
</dbReference>
<reference evidence="2 3" key="1">
    <citation type="submission" date="2016-10" db="EMBL/GenBank/DDBJ databases">
        <authorList>
            <person name="de Groot N.N."/>
        </authorList>
    </citation>
    <scope>NUCLEOTIDE SEQUENCE [LARGE SCALE GENOMIC DNA]</scope>
    <source>
        <strain evidence="2 3">DSM 8423</strain>
    </source>
</reference>
<dbReference type="SUPFAM" id="SSF143422">
    <property type="entry name" value="Transposase IS200-like"/>
    <property type="match status" value="1"/>
</dbReference>
<evidence type="ECO:0000259" key="1">
    <source>
        <dbReference type="SMART" id="SM01321"/>
    </source>
</evidence>
<dbReference type="OrthoDB" id="9800147at2"/>
<dbReference type="Gene3D" id="3.30.70.1290">
    <property type="entry name" value="Transposase IS200-like"/>
    <property type="match status" value="1"/>
</dbReference>
<dbReference type="EMBL" id="FOBS01000024">
    <property type="protein sequence ID" value="SEM58001.1"/>
    <property type="molecule type" value="Genomic_DNA"/>
</dbReference>
<dbReference type="PANTHER" id="PTHR34322:SF2">
    <property type="entry name" value="TRANSPOSASE IS200-LIKE DOMAIN-CONTAINING PROTEIN"/>
    <property type="match status" value="1"/>
</dbReference>
<dbReference type="Pfam" id="PF01797">
    <property type="entry name" value="Y1_Tnp"/>
    <property type="match status" value="1"/>
</dbReference>
<evidence type="ECO:0000313" key="3">
    <source>
        <dbReference type="Proteomes" id="UP000198744"/>
    </source>
</evidence>
<gene>
    <name evidence="2" type="ORF">SAMN04489760_1241</name>
</gene>
<proteinExistence type="predicted"/>
<dbReference type="InterPro" id="IPR036515">
    <property type="entry name" value="Transposase_17_sf"/>
</dbReference>
<dbReference type="Proteomes" id="UP000198744">
    <property type="component" value="Unassembled WGS sequence"/>
</dbReference>
<evidence type="ECO:0000313" key="2">
    <source>
        <dbReference type="EMBL" id="SEM58001.1"/>
    </source>
</evidence>
<protein>
    <submittedName>
        <fullName evidence="2">Putative transposase</fullName>
    </submittedName>
</protein>
<keyword evidence="3" id="KW-1185">Reference proteome</keyword>
<organism evidence="2 3">
    <name type="scientific">Syntrophus gentianae</name>
    <dbReference type="NCBI Taxonomy" id="43775"/>
    <lineage>
        <taxon>Bacteria</taxon>
        <taxon>Pseudomonadati</taxon>
        <taxon>Thermodesulfobacteriota</taxon>
        <taxon>Syntrophia</taxon>
        <taxon>Syntrophales</taxon>
        <taxon>Syntrophaceae</taxon>
        <taxon>Syntrophus</taxon>
    </lineage>
</organism>